<comment type="caution">
    <text evidence="2">The sequence shown here is derived from an EMBL/GenBank/DDBJ whole genome shotgun (WGS) entry which is preliminary data.</text>
</comment>
<dbReference type="EMBL" id="BTRK01000002">
    <property type="protein sequence ID" value="GMR37345.1"/>
    <property type="molecule type" value="Genomic_DNA"/>
</dbReference>
<dbReference type="AlphaFoldDB" id="A0AAN4ZGN3"/>
<evidence type="ECO:0000256" key="1">
    <source>
        <dbReference type="SAM" id="SignalP"/>
    </source>
</evidence>
<feature type="signal peptide" evidence="1">
    <location>
        <begin position="1"/>
        <end position="20"/>
    </location>
</feature>
<proteinExistence type="predicted"/>
<gene>
    <name evidence="2" type="ORF">PMAYCL1PPCAC_07540</name>
</gene>
<feature type="chain" id="PRO_5042909346" description="NAD(P)H-hydrate epimerase" evidence="1">
    <location>
        <begin position="21"/>
        <end position="143"/>
    </location>
</feature>
<keyword evidence="3" id="KW-1185">Reference proteome</keyword>
<dbReference type="Proteomes" id="UP001328107">
    <property type="component" value="Unassembled WGS sequence"/>
</dbReference>
<accession>A0AAN4ZGN3</accession>
<name>A0AAN4ZGN3_9BILA</name>
<keyword evidence="1" id="KW-0732">Signal</keyword>
<reference evidence="3" key="1">
    <citation type="submission" date="2022-10" db="EMBL/GenBank/DDBJ databases">
        <title>Genome assembly of Pristionchus species.</title>
        <authorList>
            <person name="Yoshida K."/>
            <person name="Sommer R.J."/>
        </authorList>
    </citation>
    <scope>NUCLEOTIDE SEQUENCE [LARGE SCALE GENOMIC DNA]</scope>
    <source>
        <strain evidence="3">RS5460</strain>
    </source>
</reference>
<sequence>LNPSLLPLFLLFIVSISYETKEITMKHYFGMMQSMIDDSEKLERIMYEDRQAWCTKWTGVHGPFSFDRYKETVQFLLDTDKTNRTHHPLFVTDRMKQFLESQKKKTTTGIREERREVMQDAQNNHRLFKFLCESMRVEDDSSD</sequence>
<evidence type="ECO:0000313" key="3">
    <source>
        <dbReference type="Proteomes" id="UP001328107"/>
    </source>
</evidence>
<feature type="non-terminal residue" evidence="2">
    <location>
        <position position="1"/>
    </location>
</feature>
<organism evidence="2 3">
    <name type="scientific">Pristionchus mayeri</name>
    <dbReference type="NCBI Taxonomy" id="1317129"/>
    <lineage>
        <taxon>Eukaryota</taxon>
        <taxon>Metazoa</taxon>
        <taxon>Ecdysozoa</taxon>
        <taxon>Nematoda</taxon>
        <taxon>Chromadorea</taxon>
        <taxon>Rhabditida</taxon>
        <taxon>Rhabditina</taxon>
        <taxon>Diplogasteromorpha</taxon>
        <taxon>Diplogasteroidea</taxon>
        <taxon>Neodiplogasteridae</taxon>
        <taxon>Pristionchus</taxon>
    </lineage>
</organism>
<evidence type="ECO:0008006" key="4">
    <source>
        <dbReference type="Google" id="ProtNLM"/>
    </source>
</evidence>
<evidence type="ECO:0000313" key="2">
    <source>
        <dbReference type="EMBL" id="GMR37345.1"/>
    </source>
</evidence>
<protein>
    <recommendedName>
        <fullName evidence="4">NAD(P)H-hydrate epimerase</fullName>
    </recommendedName>
</protein>